<evidence type="ECO:0000259" key="5">
    <source>
        <dbReference type="PROSITE" id="PS51078"/>
    </source>
</evidence>
<dbReference type="SUPFAM" id="SSF46785">
    <property type="entry name" value="Winged helix' DNA-binding domain"/>
    <property type="match status" value="1"/>
</dbReference>
<keyword evidence="7" id="KW-1185">Reference proteome</keyword>
<dbReference type="InterPro" id="IPR014757">
    <property type="entry name" value="Tscrpt_reg_IclR_C"/>
</dbReference>
<dbReference type="Gene3D" id="3.30.450.40">
    <property type="match status" value="1"/>
</dbReference>
<reference evidence="6 7" key="1">
    <citation type="submission" date="2020-05" db="EMBL/GenBank/DDBJ databases">
        <title>Ramlibacter rhizophilus sp. nov., isolated from rhizosphere soil of national flower Mugunghwa from South Korea.</title>
        <authorList>
            <person name="Zheng-Fei Y."/>
            <person name="Huan T."/>
        </authorList>
    </citation>
    <scope>NUCLEOTIDE SEQUENCE [LARGE SCALE GENOMIC DNA]</scope>
    <source>
        <strain evidence="6 7">H242</strain>
    </source>
</reference>
<name>A0ABX6P5J1_9BURK</name>
<dbReference type="Proteomes" id="UP000500826">
    <property type="component" value="Chromosome"/>
</dbReference>
<gene>
    <name evidence="6" type="ORF">HK414_24125</name>
</gene>
<sequence length="248" mass="27117">MTSPGRAFAVLNLFGEDHPVWHADEINEALGYARATGYRYVKDLVEAGFLRKVSAGRYALGARIIELDYQLRRSDPLLVAAVPVMDDLVHKARLDAVMTTLFGTKVVDIHRASVDPTLQLSYGRGRPRPLFRGAAPKVIVANLGRPQLVKLYGAAAAEAATNGLGTNWPAFRIRMTEIRRDDFYWSRGELEPQVSGAAVAVFNADGEVAAALTLIGQSEAPERLGEAKLRSLLTKARDAIHARMRGQP</sequence>
<dbReference type="Pfam" id="PF01614">
    <property type="entry name" value="IclR_C"/>
    <property type="match status" value="1"/>
</dbReference>
<dbReference type="Gene3D" id="1.10.10.10">
    <property type="entry name" value="Winged helix-like DNA-binding domain superfamily/Winged helix DNA-binding domain"/>
    <property type="match status" value="1"/>
</dbReference>
<feature type="domain" description="HTH iclR-type" evidence="4">
    <location>
        <begin position="1"/>
        <end position="62"/>
    </location>
</feature>
<dbReference type="PANTHER" id="PTHR30136">
    <property type="entry name" value="HELIX-TURN-HELIX TRANSCRIPTIONAL REGULATOR, ICLR FAMILY"/>
    <property type="match status" value="1"/>
</dbReference>
<evidence type="ECO:0000256" key="3">
    <source>
        <dbReference type="ARBA" id="ARBA00023163"/>
    </source>
</evidence>
<reference evidence="6 7" key="2">
    <citation type="submission" date="2020-05" db="EMBL/GenBank/DDBJ databases">
        <authorList>
            <person name="Khan S.A."/>
            <person name="Jeon C.O."/>
            <person name="Chun B.H."/>
        </authorList>
    </citation>
    <scope>NUCLEOTIDE SEQUENCE [LARGE SCALE GENOMIC DNA]</scope>
    <source>
        <strain evidence="6 7">H242</strain>
    </source>
</reference>
<feature type="domain" description="IclR-ED" evidence="5">
    <location>
        <begin position="63"/>
        <end position="248"/>
    </location>
</feature>
<evidence type="ECO:0000256" key="1">
    <source>
        <dbReference type="ARBA" id="ARBA00023015"/>
    </source>
</evidence>
<dbReference type="PROSITE" id="PS51078">
    <property type="entry name" value="ICLR_ED"/>
    <property type="match status" value="1"/>
</dbReference>
<proteinExistence type="predicted"/>
<dbReference type="SMART" id="SM00346">
    <property type="entry name" value="HTH_ICLR"/>
    <property type="match status" value="1"/>
</dbReference>
<dbReference type="InterPro" id="IPR036390">
    <property type="entry name" value="WH_DNA-bd_sf"/>
</dbReference>
<dbReference type="SUPFAM" id="SSF55781">
    <property type="entry name" value="GAF domain-like"/>
    <property type="match status" value="1"/>
</dbReference>
<evidence type="ECO:0000313" key="7">
    <source>
        <dbReference type="Proteomes" id="UP000500826"/>
    </source>
</evidence>
<dbReference type="InterPro" id="IPR050707">
    <property type="entry name" value="HTH_MetabolicPath_Reg"/>
</dbReference>
<evidence type="ECO:0000313" key="6">
    <source>
        <dbReference type="EMBL" id="QJW85348.1"/>
    </source>
</evidence>
<keyword evidence="1" id="KW-0805">Transcription regulation</keyword>
<organism evidence="6 7">
    <name type="scientific">Ramlibacter terrae</name>
    <dbReference type="NCBI Taxonomy" id="2732511"/>
    <lineage>
        <taxon>Bacteria</taxon>
        <taxon>Pseudomonadati</taxon>
        <taxon>Pseudomonadota</taxon>
        <taxon>Betaproteobacteria</taxon>
        <taxon>Burkholderiales</taxon>
        <taxon>Comamonadaceae</taxon>
        <taxon>Ramlibacter</taxon>
    </lineage>
</organism>
<protein>
    <submittedName>
        <fullName evidence="6">IclR family transcriptional regulator</fullName>
    </submittedName>
</protein>
<evidence type="ECO:0000259" key="4">
    <source>
        <dbReference type="PROSITE" id="PS51077"/>
    </source>
</evidence>
<evidence type="ECO:0000256" key="2">
    <source>
        <dbReference type="ARBA" id="ARBA00023125"/>
    </source>
</evidence>
<keyword evidence="2" id="KW-0238">DNA-binding</keyword>
<dbReference type="InterPro" id="IPR005471">
    <property type="entry name" value="Tscrpt_reg_IclR_N"/>
</dbReference>
<dbReference type="InterPro" id="IPR029016">
    <property type="entry name" value="GAF-like_dom_sf"/>
</dbReference>
<dbReference type="PROSITE" id="PS51077">
    <property type="entry name" value="HTH_ICLR"/>
    <property type="match status" value="1"/>
</dbReference>
<dbReference type="InterPro" id="IPR036388">
    <property type="entry name" value="WH-like_DNA-bd_sf"/>
</dbReference>
<dbReference type="EMBL" id="CP053418">
    <property type="protein sequence ID" value="QJW85348.1"/>
    <property type="molecule type" value="Genomic_DNA"/>
</dbReference>
<accession>A0ABX6P5J1</accession>
<keyword evidence="3" id="KW-0804">Transcription</keyword>
<dbReference type="PANTHER" id="PTHR30136:SF24">
    <property type="entry name" value="HTH-TYPE TRANSCRIPTIONAL REPRESSOR ALLR"/>
    <property type="match status" value="1"/>
</dbReference>
<dbReference type="Pfam" id="PF09339">
    <property type="entry name" value="HTH_IclR"/>
    <property type="match status" value="1"/>
</dbReference>